<proteinExistence type="inferred from homology"/>
<keyword evidence="3" id="KW-0645">Protease</keyword>
<evidence type="ECO:0000256" key="1">
    <source>
        <dbReference type="ARBA" id="ARBA00007039"/>
    </source>
</evidence>
<dbReference type="PANTHER" id="PTHR10381">
    <property type="entry name" value="ATP-DEPENDENT CLP PROTEASE PROTEOLYTIC SUBUNIT"/>
    <property type="match status" value="1"/>
</dbReference>
<evidence type="ECO:0000256" key="3">
    <source>
        <dbReference type="ARBA" id="ARBA00022670"/>
    </source>
</evidence>
<dbReference type="Pfam" id="PF00574">
    <property type="entry name" value="CLP_protease"/>
    <property type="match status" value="1"/>
</dbReference>
<dbReference type="EMBL" id="FOSF01000001">
    <property type="protein sequence ID" value="SFJ74451.1"/>
    <property type="molecule type" value="Genomic_DNA"/>
</dbReference>
<protein>
    <recommendedName>
        <fullName evidence="6">ATP-dependent Clp protease proteolytic subunit</fullName>
    </recommendedName>
</protein>
<evidence type="ECO:0000313" key="8">
    <source>
        <dbReference type="Proteomes" id="UP000243374"/>
    </source>
</evidence>
<gene>
    <name evidence="7" type="ORF">SAMN04487865_1001125</name>
</gene>
<dbReference type="InterPro" id="IPR023562">
    <property type="entry name" value="ClpP/TepA"/>
</dbReference>
<accession>A0A662Z8E6</accession>
<evidence type="ECO:0000256" key="4">
    <source>
        <dbReference type="ARBA" id="ARBA00022801"/>
    </source>
</evidence>
<dbReference type="RefSeq" id="WP_074837984.1">
    <property type="nucleotide sequence ID" value="NZ_CP047056.1"/>
</dbReference>
<organism evidence="7 8">
    <name type="scientific">Succinivibrio dextrinosolvens</name>
    <dbReference type="NCBI Taxonomy" id="83771"/>
    <lineage>
        <taxon>Bacteria</taxon>
        <taxon>Pseudomonadati</taxon>
        <taxon>Pseudomonadota</taxon>
        <taxon>Gammaproteobacteria</taxon>
        <taxon>Aeromonadales</taxon>
        <taxon>Succinivibrionaceae</taxon>
        <taxon>Succinivibrio</taxon>
    </lineage>
</organism>
<dbReference type="CDD" id="cd07016">
    <property type="entry name" value="S14_ClpP_1"/>
    <property type="match status" value="1"/>
</dbReference>
<dbReference type="GO" id="GO:0051117">
    <property type="term" value="F:ATPase binding"/>
    <property type="evidence" value="ECO:0007669"/>
    <property type="project" value="TreeGrafter"/>
</dbReference>
<evidence type="ECO:0000256" key="5">
    <source>
        <dbReference type="ARBA" id="ARBA00022825"/>
    </source>
</evidence>
<dbReference type="PRINTS" id="PR00127">
    <property type="entry name" value="CLPPROTEASEP"/>
</dbReference>
<reference evidence="7 8" key="1">
    <citation type="submission" date="2016-10" db="EMBL/GenBank/DDBJ databases">
        <authorList>
            <person name="Varghese N."/>
            <person name="Submissions S."/>
        </authorList>
    </citation>
    <scope>NUCLEOTIDE SEQUENCE [LARGE SCALE GENOMIC DNA]</scope>
    <source>
        <strain evidence="7 8">22B</strain>
    </source>
</reference>
<dbReference type="InterPro" id="IPR001907">
    <property type="entry name" value="ClpP"/>
</dbReference>
<dbReference type="OrthoDB" id="9806592at2"/>
<dbReference type="PANTHER" id="PTHR10381:SF70">
    <property type="entry name" value="ATP-DEPENDENT CLP PROTEASE PROTEOLYTIC SUBUNIT"/>
    <property type="match status" value="1"/>
</dbReference>
<dbReference type="GO" id="GO:0004176">
    <property type="term" value="F:ATP-dependent peptidase activity"/>
    <property type="evidence" value="ECO:0007669"/>
    <property type="project" value="InterPro"/>
</dbReference>
<keyword evidence="8" id="KW-1185">Reference proteome</keyword>
<keyword evidence="5" id="KW-0720">Serine protease</keyword>
<evidence type="ECO:0000256" key="2">
    <source>
        <dbReference type="ARBA" id="ARBA00022490"/>
    </source>
</evidence>
<dbReference type="InterPro" id="IPR029045">
    <property type="entry name" value="ClpP/crotonase-like_dom_sf"/>
</dbReference>
<sequence>MPNKTEFKPILAIKEEDKQTILNFFGPIAEKWFEDEKCFDEAEVAKAFAAVNPNKPIDIFINSPGGSVSSALAINGILSRHKAGITIHVTGLAASAATLITSLKNAKTVISKGSLFMIHNPMSSAYGNAEELEKQIDVLNKCAESMRSIYMEKSGLDEKEIKSLMDAETWFTAEEAVEKGFADEIDNSEQVSAYMKDDHILAIAGREWDLQNLRKPSKEMLMSKKPEDPKPAAKVEDTQIVAKAEEKKPEAMTAEKLNAEHPDLFKAIVAEAVQSERKRIQALSEIDNGANHDLVIKAMFEEPMTAEQVAIETIKMQKLQSDNHAKALTEDAQALAGDLAGADNAEGALRDNKEIERQSIVAAVHSHLAKINGYK</sequence>
<keyword evidence="4" id="KW-0378">Hydrolase</keyword>
<dbReference type="GO" id="GO:0004252">
    <property type="term" value="F:serine-type endopeptidase activity"/>
    <property type="evidence" value="ECO:0007669"/>
    <property type="project" value="InterPro"/>
</dbReference>
<dbReference type="NCBIfam" id="NF045542">
    <property type="entry name" value="Clp_rel_HeadMat"/>
    <property type="match status" value="1"/>
</dbReference>
<dbReference type="GO" id="GO:0009368">
    <property type="term" value="C:endopeptidase Clp complex"/>
    <property type="evidence" value="ECO:0007669"/>
    <property type="project" value="TreeGrafter"/>
</dbReference>
<dbReference type="SUPFAM" id="SSF52096">
    <property type="entry name" value="ClpP/crotonase"/>
    <property type="match status" value="1"/>
</dbReference>
<dbReference type="Gene3D" id="3.90.226.10">
    <property type="entry name" value="2-enoyl-CoA Hydratase, Chain A, domain 1"/>
    <property type="match status" value="1"/>
</dbReference>
<evidence type="ECO:0000313" key="7">
    <source>
        <dbReference type="EMBL" id="SFJ74451.1"/>
    </source>
</evidence>
<dbReference type="AlphaFoldDB" id="A0A662Z8E6"/>
<keyword evidence="2" id="KW-0963">Cytoplasm</keyword>
<evidence type="ECO:0000256" key="6">
    <source>
        <dbReference type="RuleBase" id="RU003567"/>
    </source>
</evidence>
<comment type="similarity">
    <text evidence="1 6">Belongs to the peptidase S14 family.</text>
</comment>
<dbReference type="Proteomes" id="UP000243374">
    <property type="component" value="Unassembled WGS sequence"/>
</dbReference>
<name>A0A662Z8E6_9GAMM</name>
<dbReference type="GO" id="GO:0006515">
    <property type="term" value="P:protein quality control for misfolded or incompletely synthesized proteins"/>
    <property type="evidence" value="ECO:0007669"/>
    <property type="project" value="TreeGrafter"/>
</dbReference>